<evidence type="ECO:0000313" key="4">
    <source>
        <dbReference type="EMBL" id="GGE61348.1"/>
    </source>
</evidence>
<dbReference type="InterPro" id="IPR016181">
    <property type="entry name" value="Acyl_CoA_acyltransferase"/>
</dbReference>
<gene>
    <name evidence="4" type="ORF">GCM10007140_09580</name>
</gene>
<dbReference type="InterPro" id="IPR000182">
    <property type="entry name" value="GNAT_dom"/>
</dbReference>
<dbReference type="SUPFAM" id="SSF55729">
    <property type="entry name" value="Acyl-CoA N-acyltransferases (Nat)"/>
    <property type="match status" value="1"/>
</dbReference>
<dbReference type="RefSeq" id="WP_188387280.1">
    <property type="nucleotide sequence ID" value="NZ_BMFK01000001.1"/>
</dbReference>
<evidence type="ECO:0000259" key="3">
    <source>
        <dbReference type="PROSITE" id="PS51186"/>
    </source>
</evidence>
<dbReference type="GO" id="GO:0016747">
    <property type="term" value="F:acyltransferase activity, transferring groups other than amino-acyl groups"/>
    <property type="evidence" value="ECO:0007669"/>
    <property type="project" value="InterPro"/>
</dbReference>
<name>A0A917ANC7_9BACI</name>
<comment type="caution">
    <text evidence="4">The sequence shown here is derived from an EMBL/GenBank/DDBJ whole genome shotgun (WGS) entry which is preliminary data.</text>
</comment>
<dbReference type="CDD" id="cd04301">
    <property type="entry name" value="NAT_SF"/>
    <property type="match status" value="1"/>
</dbReference>
<sequence>MSEFKMKKIKNLLYKDIKHVIEESKEEGFLFLERLIHDYQNDTNTFNKLGEALYGVFNREGLLVAIGGLNIDPFANRELVGRLRRYYVLKEYRRLGLGKQLLTKIIEDAKNHFHVLVLYTDTEQADKFYTSCGFTKEKKFPKSTHFLNIKESPSIDK</sequence>
<feature type="domain" description="N-acetyltransferase" evidence="3">
    <location>
        <begin position="7"/>
        <end position="153"/>
    </location>
</feature>
<dbReference type="Gene3D" id="3.40.630.30">
    <property type="match status" value="1"/>
</dbReference>
<evidence type="ECO:0000313" key="5">
    <source>
        <dbReference type="Proteomes" id="UP000605259"/>
    </source>
</evidence>
<keyword evidence="1" id="KW-0808">Transferase</keyword>
<evidence type="ECO:0000256" key="1">
    <source>
        <dbReference type="ARBA" id="ARBA00022679"/>
    </source>
</evidence>
<keyword evidence="5" id="KW-1185">Reference proteome</keyword>
<reference evidence="4" key="2">
    <citation type="submission" date="2020-09" db="EMBL/GenBank/DDBJ databases">
        <authorList>
            <person name="Sun Q."/>
            <person name="Zhou Y."/>
        </authorList>
    </citation>
    <scope>NUCLEOTIDE SEQUENCE</scope>
    <source>
        <strain evidence="4">CGMCC 1.12698</strain>
    </source>
</reference>
<organism evidence="4 5">
    <name type="scientific">Priestia taiwanensis</name>
    <dbReference type="NCBI Taxonomy" id="1347902"/>
    <lineage>
        <taxon>Bacteria</taxon>
        <taxon>Bacillati</taxon>
        <taxon>Bacillota</taxon>
        <taxon>Bacilli</taxon>
        <taxon>Bacillales</taxon>
        <taxon>Bacillaceae</taxon>
        <taxon>Priestia</taxon>
    </lineage>
</organism>
<dbReference type="EMBL" id="BMFK01000001">
    <property type="protein sequence ID" value="GGE61348.1"/>
    <property type="molecule type" value="Genomic_DNA"/>
</dbReference>
<dbReference type="Pfam" id="PF00583">
    <property type="entry name" value="Acetyltransf_1"/>
    <property type="match status" value="1"/>
</dbReference>
<accession>A0A917ANC7</accession>
<dbReference type="PANTHER" id="PTHR43420:SF12">
    <property type="entry name" value="N-ACETYLTRANSFERASE DOMAIN-CONTAINING PROTEIN"/>
    <property type="match status" value="1"/>
</dbReference>
<dbReference type="Proteomes" id="UP000605259">
    <property type="component" value="Unassembled WGS sequence"/>
</dbReference>
<keyword evidence="2" id="KW-0012">Acyltransferase</keyword>
<protein>
    <submittedName>
        <fullName evidence="4">Acetyltransferase</fullName>
    </submittedName>
</protein>
<dbReference type="AlphaFoldDB" id="A0A917ANC7"/>
<evidence type="ECO:0000256" key="2">
    <source>
        <dbReference type="ARBA" id="ARBA00023315"/>
    </source>
</evidence>
<dbReference type="PROSITE" id="PS51186">
    <property type="entry name" value="GNAT"/>
    <property type="match status" value="1"/>
</dbReference>
<dbReference type="PANTHER" id="PTHR43420">
    <property type="entry name" value="ACETYLTRANSFERASE"/>
    <property type="match status" value="1"/>
</dbReference>
<dbReference type="InterPro" id="IPR050680">
    <property type="entry name" value="YpeA/RimI_acetyltransf"/>
</dbReference>
<proteinExistence type="predicted"/>
<reference evidence="4" key="1">
    <citation type="journal article" date="2014" name="Int. J. Syst. Evol. Microbiol.">
        <title>Complete genome sequence of Corynebacterium casei LMG S-19264T (=DSM 44701T), isolated from a smear-ripened cheese.</title>
        <authorList>
            <consortium name="US DOE Joint Genome Institute (JGI-PGF)"/>
            <person name="Walter F."/>
            <person name="Albersmeier A."/>
            <person name="Kalinowski J."/>
            <person name="Ruckert C."/>
        </authorList>
    </citation>
    <scope>NUCLEOTIDE SEQUENCE</scope>
    <source>
        <strain evidence="4">CGMCC 1.12698</strain>
    </source>
</reference>